<evidence type="ECO:0000256" key="2">
    <source>
        <dbReference type="ARBA" id="ARBA00004429"/>
    </source>
</evidence>
<dbReference type="OrthoDB" id="391538at2"/>
<reference evidence="21" key="1">
    <citation type="submission" date="2018-05" db="EMBL/GenBank/DDBJ databases">
        <authorList>
            <person name="Du Z."/>
            <person name="Wang X."/>
        </authorList>
    </citation>
    <scope>NUCLEOTIDE SEQUENCE [LARGE SCALE GENOMIC DNA]</scope>
    <source>
        <strain evidence="21">CQN31</strain>
    </source>
</reference>
<feature type="transmembrane region" description="Helical" evidence="18">
    <location>
        <begin position="85"/>
        <end position="104"/>
    </location>
</feature>
<keyword evidence="12" id="KW-0460">Magnesium</keyword>
<feature type="transmembrane region" description="Helical" evidence="18">
    <location>
        <begin position="750"/>
        <end position="770"/>
    </location>
</feature>
<evidence type="ECO:0000256" key="12">
    <source>
        <dbReference type="ARBA" id="ARBA00022842"/>
    </source>
</evidence>
<feature type="transmembrane region" description="Helical" evidence="18">
    <location>
        <begin position="721"/>
        <end position="744"/>
    </location>
</feature>
<dbReference type="Gene3D" id="3.40.1110.10">
    <property type="entry name" value="Calcium-transporting ATPase, cytoplasmic domain N"/>
    <property type="match status" value="1"/>
</dbReference>
<keyword evidence="10" id="KW-0547">Nucleotide-binding</keyword>
<protein>
    <recommendedName>
        <fullName evidence="5">Magnesium-transporting ATPase, P-type 1</fullName>
        <ecNumber evidence="4">7.2.2.14</ecNumber>
    </recommendedName>
    <alternativeName>
        <fullName evidence="16">Mg(2+) transport ATPase, P-type 1</fullName>
    </alternativeName>
</protein>
<comment type="similarity">
    <text evidence="3">Belongs to the cation transport ATPase (P-type) (TC 3.A.3) family. Type IIIB subfamily.</text>
</comment>
<evidence type="ECO:0000259" key="19">
    <source>
        <dbReference type="SMART" id="SM00831"/>
    </source>
</evidence>
<dbReference type="Proteomes" id="UP000245765">
    <property type="component" value="Unassembled WGS sequence"/>
</dbReference>
<evidence type="ECO:0000256" key="16">
    <source>
        <dbReference type="ARBA" id="ARBA00029806"/>
    </source>
</evidence>
<feature type="transmembrane region" description="Helical" evidence="18">
    <location>
        <begin position="273"/>
        <end position="297"/>
    </location>
</feature>
<keyword evidence="6" id="KW-1003">Cell membrane</keyword>
<accession>A0A317FA97</accession>
<dbReference type="PANTHER" id="PTHR42861">
    <property type="entry name" value="CALCIUM-TRANSPORTING ATPASE"/>
    <property type="match status" value="1"/>
</dbReference>
<keyword evidence="13" id="KW-1278">Translocase</keyword>
<evidence type="ECO:0000256" key="9">
    <source>
        <dbReference type="ARBA" id="ARBA00022692"/>
    </source>
</evidence>
<evidence type="ECO:0000256" key="6">
    <source>
        <dbReference type="ARBA" id="ARBA00022475"/>
    </source>
</evidence>
<feature type="transmembrane region" description="Helical" evidence="18">
    <location>
        <begin position="61"/>
        <end position="79"/>
    </location>
</feature>
<dbReference type="InterPro" id="IPR006415">
    <property type="entry name" value="P-type_ATPase_IIIB"/>
</dbReference>
<dbReference type="SMART" id="SM00831">
    <property type="entry name" value="Cation_ATPase_N"/>
    <property type="match status" value="1"/>
</dbReference>
<evidence type="ECO:0000256" key="17">
    <source>
        <dbReference type="ARBA" id="ARBA00047295"/>
    </source>
</evidence>
<evidence type="ECO:0000256" key="5">
    <source>
        <dbReference type="ARBA" id="ARBA00013555"/>
    </source>
</evidence>
<dbReference type="InterPro" id="IPR001757">
    <property type="entry name" value="P_typ_ATPase"/>
</dbReference>
<keyword evidence="15 18" id="KW-0472">Membrane</keyword>
<keyword evidence="7" id="KW-0997">Cell inner membrane</keyword>
<dbReference type="PROSITE" id="PS00154">
    <property type="entry name" value="ATPASE_E1_E2"/>
    <property type="match status" value="1"/>
</dbReference>
<evidence type="ECO:0000256" key="4">
    <source>
        <dbReference type="ARBA" id="ARBA00012786"/>
    </source>
</evidence>
<dbReference type="Pfam" id="PF13246">
    <property type="entry name" value="Cation_ATPase"/>
    <property type="match status" value="1"/>
</dbReference>
<dbReference type="SUPFAM" id="SSF56784">
    <property type="entry name" value="HAD-like"/>
    <property type="match status" value="1"/>
</dbReference>
<dbReference type="InterPro" id="IPR004014">
    <property type="entry name" value="ATPase_P-typ_cation-transptr_N"/>
</dbReference>
<organism evidence="20 21">
    <name type="scientific">Falsiroseomonas bella</name>
    <dbReference type="NCBI Taxonomy" id="2184016"/>
    <lineage>
        <taxon>Bacteria</taxon>
        <taxon>Pseudomonadati</taxon>
        <taxon>Pseudomonadota</taxon>
        <taxon>Alphaproteobacteria</taxon>
        <taxon>Acetobacterales</taxon>
        <taxon>Roseomonadaceae</taxon>
        <taxon>Falsiroseomonas</taxon>
    </lineage>
</organism>
<keyword evidence="14 18" id="KW-1133">Transmembrane helix</keyword>
<evidence type="ECO:0000256" key="3">
    <source>
        <dbReference type="ARBA" id="ARBA00008746"/>
    </source>
</evidence>
<feature type="transmembrane region" description="Helical" evidence="18">
    <location>
        <begin position="819"/>
        <end position="836"/>
    </location>
</feature>
<dbReference type="NCBIfam" id="TIGR01524">
    <property type="entry name" value="ATPase-IIIB_Mg"/>
    <property type="match status" value="1"/>
</dbReference>
<evidence type="ECO:0000256" key="11">
    <source>
        <dbReference type="ARBA" id="ARBA00022840"/>
    </source>
</evidence>
<dbReference type="SUPFAM" id="SSF81665">
    <property type="entry name" value="Calcium ATPase, transmembrane domain M"/>
    <property type="match status" value="1"/>
</dbReference>
<dbReference type="AlphaFoldDB" id="A0A317FA97"/>
<dbReference type="RefSeq" id="WP_109872427.1">
    <property type="nucleotide sequence ID" value="NZ_QGNA01000004.1"/>
</dbReference>
<dbReference type="Gene3D" id="1.20.1110.10">
    <property type="entry name" value="Calcium-transporting ATPase, transmembrane domain"/>
    <property type="match status" value="1"/>
</dbReference>
<name>A0A317FA97_9PROT</name>
<dbReference type="SUPFAM" id="SSF81660">
    <property type="entry name" value="Metal cation-transporting ATPase, ATP-binding domain N"/>
    <property type="match status" value="1"/>
</dbReference>
<dbReference type="InterPro" id="IPR023214">
    <property type="entry name" value="HAD_sf"/>
</dbReference>
<dbReference type="InterPro" id="IPR023298">
    <property type="entry name" value="ATPase_P-typ_TM_dom_sf"/>
</dbReference>
<dbReference type="Pfam" id="PF00122">
    <property type="entry name" value="E1-E2_ATPase"/>
    <property type="match status" value="1"/>
</dbReference>
<dbReference type="EC" id="7.2.2.14" evidence="4"/>
<evidence type="ECO:0000313" key="21">
    <source>
        <dbReference type="Proteomes" id="UP000245765"/>
    </source>
</evidence>
<evidence type="ECO:0000256" key="14">
    <source>
        <dbReference type="ARBA" id="ARBA00022989"/>
    </source>
</evidence>
<evidence type="ECO:0000256" key="1">
    <source>
        <dbReference type="ARBA" id="ARBA00003954"/>
    </source>
</evidence>
<proteinExistence type="inferred from homology"/>
<dbReference type="InterPro" id="IPR006068">
    <property type="entry name" value="ATPase_P-typ_cation-transptr_C"/>
</dbReference>
<dbReference type="InterPro" id="IPR008250">
    <property type="entry name" value="ATPase_P-typ_transduc_dom_A_sf"/>
</dbReference>
<dbReference type="InterPro" id="IPR059000">
    <property type="entry name" value="ATPase_P-type_domA"/>
</dbReference>
<dbReference type="GO" id="GO:0016887">
    <property type="term" value="F:ATP hydrolysis activity"/>
    <property type="evidence" value="ECO:0007669"/>
    <property type="project" value="InterPro"/>
</dbReference>
<dbReference type="InterPro" id="IPR023299">
    <property type="entry name" value="ATPase_P-typ_cyto_dom_N"/>
</dbReference>
<dbReference type="Pfam" id="PF00689">
    <property type="entry name" value="Cation_ATPase_C"/>
    <property type="match status" value="1"/>
</dbReference>
<dbReference type="InterPro" id="IPR044492">
    <property type="entry name" value="P_typ_ATPase_HD_dom"/>
</dbReference>
<evidence type="ECO:0000256" key="8">
    <source>
        <dbReference type="ARBA" id="ARBA00022553"/>
    </source>
</evidence>
<dbReference type="Pfam" id="PF00690">
    <property type="entry name" value="Cation_ATPase_N"/>
    <property type="match status" value="1"/>
</dbReference>
<dbReference type="InterPro" id="IPR036412">
    <property type="entry name" value="HAD-like_sf"/>
</dbReference>
<dbReference type="GO" id="GO:0015444">
    <property type="term" value="F:P-type magnesium transporter activity"/>
    <property type="evidence" value="ECO:0007669"/>
    <property type="project" value="UniProtKB-EC"/>
</dbReference>
<evidence type="ECO:0000256" key="13">
    <source>
        <dbReference type="ARBA" id="ARBA00022967"/>
    </source>
</evidence>
<keyword evidence="9 18" id="KW-0812">Transmembrane</keyword>
<keyword evidence="8" id="KW-0597">Phosphoprotein</keyword>
<dbReference type="SFLD" id="SFLDF00027">
    <property type="entry name" value="p-type_atpase"/>
    <property type="match status" value="1"/>
</dbReference>
<evidence type="ECO:0000256" key="10">
    <source>
        <dbReference type="ARBA" id="ARBA00022741"/>
    </source>
</evidence>
<dbReference type="GO" id="GO:0005524">
    <property type="term" value="F:ATP binding"/>
    <property type="evidence" value="ECO:0007669"/>
    <property type="project" value="UniProtKB-KW"/>
</dbReference>
<evidence type="ECO:0000256" key="7">
    <source>
        <dbReference type="ARBA" id="ARBA00022519"/>
    </source>
</evidence>
<dbReference type="NCBIfam" id="TIGR01494">
    <property type="entry name" value="ATPase_P-type"/>
    <property type="match status" value="2"/>
</dbReference>
<dbReference type="EMBL" id="QGNA01000004">
    <property type="protein sequence ID" value="PWS36061.1"/>
    <property type="molecule type" value="Genomic_DNA"/>
</dbReference>
<feature type="domain" description="Cation-transporting P-type ATPase N-terminal" evidence="19">
    <location>
        <begin position="9"/>
        <end position="81"/>
    </location>
</feature>
<dbReference type="GO" id="GO:0005886">
    <property type="term" value="C:plasma membrane"/>
    <property type="evidence" value="ECO:0007669"/>
    <property type="project" value="UniProtKB-SubCell"/>
</dbReference>
<dbReference type="PRINTS" id="PR01836">
    <property type="entry name" value="MGATPASE"/>
</dbReference>
<comment type="function">
    <text evidence="1">Mediates magnesium influx to the cytosol.</text>
</comment>
<comment type="caution">
    <text evidence="20">The sequence shown here is derived from an EMBL/GenBank/DDBJ whole genome shotgun (WGS) entry which is preliminary data.</text>
</comment>
<comment type="subcellular location">
    <subcellularLocation>
        <location evidence="2">Cell inner membrane</location>
        <topology evidence="2">Multi-pass membrane protein</topology>
    </subcellularLocation>
</comment>
<evidence type="ECO:0000256" key="15">
    <source>
        <dbReference type="ARBA" id="ARBA00023136"/>
    </source>
</evidence>
<evidence type="ECO:0000256" key="18">
    <source>
        <dbReference type="SAM" id="Phobius"/>
    </source>
</evidence>
<keyword evidence="11" id="KW-0067">ATP-binding</keyword>
<keyword evidence="21" id="KW-1185">Reference proteome</keyword>
<dbReference type="InterPro" id="IPR018303">
    <property type="entry name" value="ATPase_P-typ_P_site"/>
</dbReference>
<dbReference type="SFLD" id="SFLDS00003">
    <property type="entry name" value="Haloacid_Dehalogenase"/>
    <property type="match status" value="1"/>
</dbReference>
<evidence type="ECO:0000313" key="20">
    <source>
        <dbReference type="EMBL" id="PWS36061.1"/>
    </source>
</evidence>
<comment type="catalytic activity">
    <reaction evidence="17">
        <text>Mg(2+)(out) + ATP + H2O = Mg(2+)(in) + ADP + phosphate + H(+)</text>
        <dbReference type="Rhea" id="RHEA:10260"/>
        <dbReference type="ChEBI" id="CHEBI:15377"/>
        <dbReference type="ChEBI" id="CHEBI:15378"/>
        <dbReference type="ChEBI" id="CHEBI:18420"/>
        <dbReference type="ChEBI" id="CHEBI:30616"/>
        <dbReference type="ChEBI" id="CHEBI:43474"/>
        <dbReference type="ChEBI" id="CHEBI:456216"/>
        <dbReference type="EC" id="7.2.2.14"/>
    </reaction>
</comment>
<dbReference type="SUPFAM" id="SSF81653">
    <property type="entry name" value="Calcium ATPase, transduction domain A"/>
    <property type="match status" value="1"/>
</dbReference>
<dbReference type="SFLD" id="SFLDG00002">
    <property type="entry name" value="C1.7:_P-type_atpase_like"/>
    <property type="match status" value="1"/>
</dbReference>
<gene>
    <name evidence="20" type="primary">mgtA</name>
    <name evidence="20" type="ORF">DFH01_20615</name>
</gene>
<dbReference type="Gene3D" id="2.70.150.10">
    <property type="entry name" value="Calcium-transporting ATPase, cytoplasmic transduction domain A"/>
    <property type="match status" value="1"/>
</dbReference>
<feature type="transmembrane region" description="Helical" evidence="18">
    <location>
        <begin position="247"/>
        <end position="267"/>
    </location>
</feature>
<sequence length="852" mass="90644">MTETRAPEAFWAQSPDLLLSALAASPDGLASAEARSRLDRHGPNRIEEARETSLRLLLRQVESPLVLMLVFGAMVSLVLHEWVDAAIILTIVTGSACMGFLQEYRAARAMAALRQRLALQARVFRDGRLAQVPVEALVPGDVVALSAGNLVPADGLLLEAHDFMVSEAGLTGESFPVEKRPGTVAAGAPPTARSNAVFMGSSVRSGAARMLVAATGRRTAFGGIAASLRESPPETEFARGVRHFGGLLLRVMVGIVLFVVAVNQALGRPLPDSLLFAVALAVGLSPELLPAIVSVTLSAGARRLAARGVLVRRLEAIEDLGSMDVLCTDKTGTLTEGRIVLQAALGPDGEPSPEVLRLAVLNAALETGIENPLDAALVAAGEAAKVETGAARKIEEIPYDFERRRLTIVVEERPGEHLVIVKGAFAEVLAACTRIATAAGVEPLGSAGRATLAELFRTQGEAGHRVLAVADRRGPPRERYGRDDETDLVFRGFLLFLDPPKRDTARAVRDLAARGIAVKVVTGDNRHVAGHLARAVGLDPAAMLTGAELAAMRDEALWHVAPRTSLFVEIDPQQKQRIVSALQHAGHAVGYLGDGINDAPALHAADVGISVDGAVEVARESADVVLLAPDLDVLRQGVEDGRRTFANTLKYIYITTSANFGNMLSMAIAAPLLPFLPLLPKQILLNNFLSDLPMMTVAADDVDPEHGERPQRWDMAEVQRFMLVFGVLSSAFDVLTFGLLLWLFGASAGAFQTGWFLVSLLSEVAVVLVLRTRRPASSSRPGRLLLMSTIAVGSAALFLPYLDGLSAAFGFVPSSPPELLVLLAIVAAYLSATEWTKRRFWAHRLRAAGGGA</sequence>
<dbReference type="Gene3D" id="3.40.50.1000">
    <property type="entry name" value="HAD superfamily/HAD-like"/>
    <property type="match status" value="1"/>
</dbReference>
<feature type="transmembrane region" description="Helical" evidence="18">
    <location>
        <begin position="782"/>
        <end position="799"/>
    </location>
</feature>